<dbReference type="EMBL" id="JBFDAA010000009">
    <property type="protein sequence ID" value="KAL1129124.1"/>
    <property type="molecule type" value="Genomic_DNA"/>
</dbReference>
<protein>
    <submittedName>
        <fullName evidence="2">Uncharacterized protein</fullName>
    </submittedName>
</protein>
<comment type="caution">
    <text evidence="2">The sequence shown here is derived from an EMBL/GenBank/DDBJ whole genome shotgun (WGS) entry which is preliminary data.</text>
</comment>
<keyword evidence="3" id="KW-1185">Reference proteome</keyword>
<proteinExistence type="predicted"/>
<name>A0ABD0YEP9_9HEMI</name>
<gene>
    <name evidence="2" type="ORF">AAG570_013655</name>
</gene>
<dbReference type="AlphaFoldDB" id="A0ABD0YEP9"/>
<evidence type="ECO:0000313" key="3">
    <source>
        <dbReference type="Proteomes" id="UP001558652"/>
    </source>
</evidence>
<evidence type="ECO:0000313" key="2">
    <source>
        <dbReference type="EMBL" id="KAL1129124.1"/>
    </source>
</evidence>
<organism evidence="2 3">
    <name type="scientific">Ranatra chinensis</name>
    <dbReference type="NCBI Taxonomy" id="642074"/>
    <lineage>
        <taxon>Eukaryota</taxon>
        <taxon>Metazoa</taxon>
        <taxon>Ecdysozoa</taxon>
        <taxon>Arthropoda</taxon>
        <taxon>Hexapoda</taxon>
        <taxon>Insecta</taxon>
        <taxon>Pterygota</taxon>
        <taxon>Neoptera</taxon>
        <taxon>Paraneoptera</taxon>
        <taxon>Hemiptera</taxon>
        <taxon>Heteroptera</taxon>
        <taxon>Panheteroptera</taxon>
        <taxon>Nepomorpha</taxon>
        <taxon>Nepidae</taxon>
        <taxon>Ranatrinae</taxon>
        <taxon>Ranatra</taxon>
    </lineage>
</organism>
<sequence length="148" mass="16566">MVSKRRNMFYQNKKQETTEIGGLAKNKPRTASVGCNMSQQGSLSTSVEVVSSTYRRCEIRSVIKFPILLRELAVEIAWQDLNPYFFSAVVELEACLRGRGFLEGVSLVQVRVAEQGVARQERSEPVPLPPRDHPTQSTSSTMGASYIR</sequence>
<feature type="region of interest" description="Disordered" evidence="1">
    <location>
        <begin position="119"/>
        <end position="148"/>
    </location>
</feature>
<evidence type="ECO:0000256" key="1">
    <source>
        <dbReference type="SAM" id="MobiDB-lite"/>
    </source>
</evidence>
<accession>A0ABD0YEP9</accession>
<feature type="compositionally biased region" description="Basic and acidic residues" evidence="1">
    <location>
        <begin position="119"/>
        <end position="134"/>
    </location>
</feature>
<dbReference type="Proteomes" id="UP001558652">
    <property type="component" value="Unassembled WGS sequence"/>
</dbReference>
<reference evidence="2 3" key="1">
    <citation type="submission" date="2024-07" db="EMBL/GenBank/DDBJ databases">
        <title>Chromosome-level genome assembly of the water stick insect Ranatra chinensis (Heteroptera: Nepidae).</title>
        <authorList>
            <person name="Liu X."/>
        </authorList>
    </citation>
    <scope>NUCLEOTIDE SEQUENCE [LARGE SCALE GENOMIC DNA]</scope>
    <source>
        <strain evidence="2">Cailab_2021Rc</strain>
        <tissue evidence="2">Muscle</tissue>
    </source>
</reference>
<feature type="compositionally biased region" description="Polar residues" evidence="1">
    <location>
        <begin position="135"/>
        <end position="148"/>
    </location>
</feature>